<keyword evidence="7" id="KW-1185">Reference proteome</keyword>
<dbReference type="HOGENOM" id="CLU_016031_8_3_5"/>
<evidence type="ECO:0000256" key="2">
    <source>
        <dbReference type="ARBA" id="ARBA00022801"/>
    </source>
</evidence>
<gene>
    <name evidence="6" type="ORF">Sphch_3094</name>
</gene>
<dbReference type="PANTHER" id="PTHR31339">
    <property type="entry name" value="PECTIN LYASE-RELATED"/>
    <property type="match status" value="1"/>
</dbReference>
<dbReference type="KEGG" id="sch:Sphch_3094"/>
<organism evidence="6 7">
    <name type="scientific">Sphingobium chlorophenolicum L-1</name>
    <dbReference type="NCBI Taxonomy" id="690566"/>
    <lineage>
        <taxon>Bacteria</taxon>
        <taxon>Pseudomonadati</taxon>
        <taxon>Pseudomonadota</taxon>
        <taxon>Alphaproteobacteria</taxon>
        <taxon>Sphingomonadales</taxon>
        <taxon>Sphingomonadaceae</taxon>
        <taxon>Sphingobium</taxon>
    </lineage>
</organism>
<dbReference type="PANTHER" id="PTHR31339:SF9">
    <property type="entry name" value="PLASMIN AND FIBRONECTIN-BINDING PROTEIN A"/>
    <property type="match status" value="1"/>
</dbReference>
<evidence type="ECO:0000256" key="1">
    <source>
        <dbReference type="ARBA" id="ARBA00008834"/>
    </source>
</evidence>
<dbReference type="InterPro" id="IPR000743">
    <property type="entry name" value="Glyco_hydro_28"/>
</dbReference>
<keyword evidence="3 4" id="KW-0326">Glycosidase</keyword>
<dbReference type="InterPro" id="IPR011050">
    <property type="entry name" value="Pectin_lyase_fold/virulence"/>
</dbReference>
<dbReference type="InterPro" id="IPR006311">
    <property type="entry name" value="TAT_signal"/>
</dbReference>
<accession>F6F2Q0</accession>
<dbReference type="RefSeq" id="WP_013848942.1">
    <property type="nucleotide sequence ID" value="NC_015594.1"/>
</dbReference>
<evidence type="ECO:0000313" key="7">
    <source>
        <dbReference type="Proteomes" id="UP000007150"/>
    </source>
</evidence>
<evidence type="ECO:0000256" key="5">
    <source>
        <dbReference type="SAM" id="SignalP"/>
    </source>
</evidence>
<dbReference type="Pfam" id="PF00295">
    <property type="entry name" value="Glyco_hydro_28"/>
    <property type="match status" value="1"/>
</dbReference>
<dbReference type="STRING" id="690566.Sphch_3094"/>
<dbReference type="PROSITE" id="PS51318">
    <property type="entry name" value="TAT"/>
    <property type="match status" value="1"/>
</dbReference>
<dbReference type="SUPFAM" id="SSF51126">
    <property type="entry name" value="Pectin lyase-like"/>
    <property type="match status" value="1"/>
</dbReference>
<evidence type="ECO:0000313" key="6">
    <source>
        <dbReference type="EMBL" id="AEG50712.1"/>
    </source>
</evidence>
<dbReference type="InterPro" id="IPR051801">
    <property type="entry name" value="GH28_Enzymes"/>
</dbReference>
<dbReference type="PROSITE" id="PS00502">
    <property type="entry name" value="POLYGALACTURONASE"/>
    <property type="match status" value="1"/>
</dbReference>
<keyword evidence="5" id="KW-0732">Signal</keyword>
<keyword evidence="2 4" id="KW-0378">Hydrolase</keyword>
<proteinExistence type="inferred from homology"/>
<reference evidence="6 7" key="1">
    <citation type="submission" date="2011-05" db="EMBL/GenBank/DDBJ databases">
        <title>Complete sequence of chromosome 2 of Sphingobium chlorophenolicum L-1.</title>
        <authorList>
            <consortium name="US DOE Joint Genome Institute"/>
            <person name="Lucas S."/>
            <person name="Han J."/>
            <person name="Lapidus A."/>
            <person name="Cheng J.-F."/>
            <person name="Goodwin L."/>
            <person name="Pitluck S."/>
            <person name="Peters L."/>
            <person name="Daligault H."/>
            <person name="Han C."/>
            <person name="Tapia R."/>
            <person name="Land M."/>
            <person name="Hauser L."/>
            <person name="Kyrpides N."/>
            <person name="Ivanova N."/>
            <person name="Pagani I."/>
            <person name="Turner P."/>
            <person name="Copley S."/>
            <person name="Woyke T."/>
        </authorList>
    </citation>
    <scope>NUCLEOTIDE SEQUENCE [LARGE SCALE GENOMIC DNA]</scope>
    <source>
        <strain evidence="6 7">L-1</strain>
    </source>
</reference>
<feature type="signal peptide" evidence="5">
    <location>
        <begin position="1"/>
        <end position="26"/>
    </location>
</feature>
<protein>
    <submittedName>
        <fullName evidence="6">Glycoside hydrolase family 28</fullName>
    </submittedName>
</protein>
<comment type="similarity">
    <text evidence="1 4">Belongs to the glycosyl hydrolase 28 family.</text>
</comment>
<dbReference type="GO" id="GO:0004650">
    <property type="term" value="F:polygalacturonase activity"/>
    <property type="evidence" value="ECO:0007669"/>
    <property type="project" value="InterPro"/>
</dbReference>
<name>F6F2Q0_SPHCR</name>
<dbReference type="Proteomes" id="UP000007150">
    <property type="component" value="Chromosome 2"/>
</dbReference>
<sequence length="482" mass="52680" precursor="true">MKNQPTLSQILSRRTLLGASACTALAAVLPPQEAAAATSPADPWERADWIVRSIRTTSFPDADFPITRFGARAEKGHDNGKAIAAAIAAAHDAGGGRVIVPAGTWESGAIHLKSNVNLHVQADATILFSTRPQDYPIVFTRWEGMELMNYSPLVYAHGQENVALTGAGTLDGQAGPDNWWSWKGPWNGTVEHGWKEGMADQRPARARLFQMAEANVSPEKRIFGEGDYLRPAFVQFYACDRVLIEGVKLRRSPFWQVHPVLCRNVVVRGVDIHGLGPNNDGCDPESVDMMLIEQCTFDTGDDCIAVNSGRNADGRRLAAPAQNIVIRDCRMKEGHGGVVVGSQISGGARHIYAERCTMDSPDLWYAIRFKNNALRGGLLEHFYFRDLTVGQVSRAAITCDFNYEEGADGPFKPVLRDILVQRMTVARAARVLDSQGLPGAPVGTVRIEDSRFDGVTHPSILAHSPDIRLSRVRVNGAPVQRL</sequence>
<evidence type="ECO:0000256" key="3">
    <source>
        <dbReference type="ARBA" id="ARBA00023295"/>
    </source>
</evidence>
<dbReference type="EMBL" id="CP002799">
    <property type="protein sequence ID" value="AEG50712.1"/>
    <property type="molecule type" value="Genomic_DNA"/>
</dbReference>
<dbReference type="GO" id="GO:0005975">
    <property type="term" value="P:carbohydrate metabolic process"/>
    <property type="evidence" value="ECO:0007669"/>
    <property type="project" value="InterPro"/>
</dbReference>
<dbReference type="InterPro" id="IPR012334">
    <property type="entry name" value="Pectin_lyas_fold"/>
</dbReference>
<evidence type="ECO:0000256" key="4">
    <source>
        <dbReference type="RuleBase" id="RU361169"/>
    </source>
</evidence>
<dbReference type="AlphaFoldDB" id="F6F2Q0"/>
<dbReference type="Gene3D" id="2.160.20.10">
    <property type="entry name" value="Single-stranded right-handed beta-helix, Pectin lyase-like"/>
    <property type="match status" value="1"/>
</dbReference>
<feature type="chain" id="PRO_5003334004" evidence="5">
    <location>
        <begin position="27"/>
        <end position="482"/>
    </location>
</feature>